<dbReference type="InterPro" id="IPR023213">
    <property type="entry name" value="CAT-like_dom_sf"/>
</dbReference>
<sequence>MRPGSRTAEAATPCLSSHDQMALRWHSTGGSVLLRESIAAPLLKRALGEALATLPWLAGRLVLGKIQLLTTEQDGKAFDVTRCNSGARLVIASTSATLADVAAATAPGGGGVPYSTAAVSDPWAEHALPDDPSEIARQKSPLASVFLMHLSGGGCLLSLSVYHPLADFEALQTFAARLSASYNAALAAHHRRQGACADGTCGSGNDSSSILGSTGRPGPDATAPRAAGNGAGAAASATAADATALRSAPPAGVPRFDPAALEAHADPSPLPPAVAPLELDGWVPGSALEAARVVTKVLWQLVWRGGGIHARMHAIPAGKLAALKQRATAELAEERERLRLRQRNCWLPAAERQRQQERLVELEAAAAKRKVDGGGASAAEAATAGDPGSGGDAGLQGLECVEWVSTADALAARLMQVLHSLPLRRDCPLTAFVAANMRQRLDPPLPPGQLGNCLGSVCLLRLRPSQCSLGALAGQLRLGIQSHLLPRFRRSLHDFARLAARHGPASLMPRMALAADPWDNILAPEGPLVFSHWDVKYQLWQFGSEAPLAFLPLTKTGPNVIRYYPGPRAVLAALLAALFLRRQKRGPPGPFFTVPILGDTIEMAMTDPARFLFKRYKAYGSVFSLSLAGHPTAVVADWNVLKLPYRDEGAIPYVPFPAFRQLMVRGSTG</sequence>
<evidence type="ECO:0000256" key="3">
    <source>
        <dbReference type="SAM" id="MobiDB-lite"/>
    </source>
</evidence>
<name>A0A150H462_GONPE</name>
<dbReference type="PANTHER" id="PTHR31642">
    <property type="entry name" value="TRICHOTHECENE 3-O-ACETYLTRANSFERASE"/>
    <property type="match status" value="1"/>
</dbReference>
<gene>
    <name evidence="4" type="ORF">GPECTOR_1g77</name>
</gene>
<accession>A0A150H462</accession>
<keyword evidence="2" id="KW-0808">Transferase</keyword>
<comment type="caution">
    <text evidence="4">The sequence shown here is derived from an EMBL/GenBank/DDBJ whole genome shotgun (WGS) entry which is preliminary data.</text>
</comment>
<dbReference type="OrthoDB" id="545084at2759"/>
<feature type="compositionally biased region" description="Low complexity" evidence="3">
    <location>
        <begin position="220"/>
        <end position="232"/>
    </location>
</feature>
<reference evidence="5" key="1">
    <citation type="journal article" date="2016" name="Nat. Commun.">
        <title>The Gonium pectorale genome demonstrates co-option of cell cycle regulation during the evolution of multicellularity.</title>
        <authorList>
            <person name="Hanschen E.R."/>
            <person name="Marriage T.N."/>
            <person name="Ferris P.J."/>
            <person name="Hamaji T."/>
            <person name="Toyoda A."/>
            <person name="Fujiyama A."/>
            <person name="Neme R."/>
            <person name="Noguchi H."/>
            <person name="Minakuchi Y."/>
            <person name="Suzuki M."/>
            <person name="Kawai-Toyooka H."/>
            <person name="Smith D.R."/>
            <person name="Sparks H."/>
            <person name="Anderson J."/>
            <person name="Bakaric R."/>
            <person name="Luria V."/>
            <person name="Karger A."/>
            <person name="Kirschner M.W."/>
            <person name="Durand P.M."/>
            <person name="Michod R.E."/>
            <person name="Nozaki H."/>
            <person name="Olson B.J."/>
        </authorList>
    </citation>
    <scope>NUCLEOTIDE SEQUENCE [LARGE SCALE GENOMIC DNA]</scope>
    <source>
        <strain evidence="5">NIES-2863</strain>
    </source>
</reference>
<dbReference type="GO" id="GO:0005506">
    <property type="term" value="F:iron ion binding"/>
    <property type="evidence" value="ECO:0007669"/>
    <property type="project" value="InterPro"/>
</dbReference>
<dbReference type="AlphaFoldDB" id="A0A150H462"/>
<evidence type="ECO:0000256" key="2">
    <source>
        <dbReference type="ARBA" id="ARBA00022679"/>
    </source>
</evidence>
<feature type="region of interest" description="Disordered" evidence="3">
    <location>
        <begin position="206"/>
        <end position="232"/>
    </location>
</feature>
<evidence type="ECO:0000256" key="1">
    <source>
        <dbReference type="ARBA" id="ARBA00009861"/>
    </source>
</evidence>
<dbReference type="GO" id="GO:0016705">
    <property type="term" value="F:oxidoreductase activity, acting on paired donors, with incorporation or reduction of molecular oxygen"/>
    <property type="evidence" value="ECO:0007669"/>
    <property type="project" value="InterPro"/>
</dbReference>
<proteinExistence type="inferred from homology"/>
<dbReference type="InterPro" id="IPR036396">
    <property type="entry name" value="Cyt_P450_sf"/>
</dbReference>
<dbReference type="GO" id="GO:0016747">
    <property type="term" value="F:acyltransferase activity, transferring groups other than amino-acyl groups"/>
    <property type="evidence" value="ECO:0007669"/>
    <property type="project" value="TreeGrafter"/>
</dbReference>
<dbReference type="Gene3D" id="3.30.559.10">
    <property type="entry name" value="Chloramphenicol acetyltransferase-like domain"/>
    <property type="match status" value="2"/>
</dbReference>
<dbReference type="PANTHER" id="PTHR31642:SF310">
    <property type="entry name" value="FATTY ALCOHOL:CAFFEOYL-COA ACYLTRANSFERASE"/>
    <property type="match status" value="1"/>
</dbReference>
<dbReference type="Proteomes" id="UP000075714">
    <property type="component" value="Unassembled WGS sequence"/>
</dbReference>
<keyword evidence="5" id="KW-1185">Reference proteome</keyword>
<dbReference type="EMBL" id="LSYV01000002">
    <property type="protein sequence ID" value="KXZ56853.1"/>
    <property type="molecule type" value="Genomic_DNA"/>
</dbReference>
<organism evidence="4 5">
    <name type="scientific">Gonium pectorale</name>
    <name type="common">Green alga</name>
    <dbReference type="NCBI Taxonomy" id="33097"/>
    <lineage>
        <taxon>Eukaryota</taxon>
        <taxon>Viridiplantae</taxon>
        <taxon>Chlorophyta</taxon>
        <taxon>core chlorophytes</taxon>
        <taxon>Chlorophyceae</taxon>
        <taxon>CS clade</taxon>
        <taxon>Chlamydomonadales</taxon>
        <taxon>Volvocaceae</taxon>
        <taxon>Gonium</taxon>
    </lineage>
</organism>
<protein>
    <submittedName>
        <fullName evidence="4">Uncharacterized protein</fullName>
    </submittedName>
</protein>
<dbReference type="SUPFAM" id="SSF48264">
    <property type="entry name" value="Cytochrome P450"/>
    <property type="match status" value="1"/>
</dbReference>
<evidence type="ECO:0000313" key="4">
    <source>
        <dbReference type="EMBL" id="KXZ56853.1"/>
    </source>
</evidence>
<evidence type="ECO:0000313" key="5">
    <source>
        <dbReference type="Proteomes" id="UP000075714"/>
    </source>
</evidence>
<dbReference type="GO" id="GO:0004497">
    <property type="term" value="F:monooxygenase activity"/>
    <property type="evidence" value="ECO:0007669"/>
    <property type="project" value="InterPro"/>
</dbReference>
<dbReference type="GO" id="GO:0020037">
    <property type="term" value="F:heme binding"/>
    <property type="evidence" value="ECO:0007669"/>
    <property type="project" value="InterPro"/>
</dbReference>
<dbReference type="Gene3D" id="1.10.630.10">
    <property type="entry name" value="Cytochrome P450"/>
    <property type="match status" value="1"/>
</dbReference>
<comment type="similarity">
    <text evidence="1">Belongs to the plant acyltransferase family.</text>
</comment>
<dbReference type="InterPro" id="IPR050317">
    <property type="entry name" value="Plant_Fungal_Acyltransferase"/>
</dbReference>